<accession>A0ABQ5H713</accession>
<keyword evidence="3" id="KW-0269">Exonuclease</keyword>
<evidence type="ECO:0000313" key="7">
    <source>
        <dbReference type="EMBL" id="GJT83672.1"/>
    </source>
</evidence>
<evidence type="ECO:0000259" key="5">
    <source>
        <dbReference type="Pfam" id="PF03159"/>
    </source>
</evidence>
<dbReference type="PANTHER" id="PTHR12341">
    <property type="entry name" value="5'-&gt;3' EXORIBONUCLEASE"/>
    <property type="match status" value="1"/>
</dbReference>
<keyword evidence="2" id="KW-0378">Hydrolase</keyword>
<evidence type="ECO:0000256" key="2">
    <source>
        <dbReference type="ARBA" id="ARBA00022801"/>
    </source>
</evidence>
<feature type="region of interest" description="Disordered" evidence="4">
    <location>
        <begin position="221"/>
        <end position="281"/>
    </location>
</feature>
<evidence type="ECO:0000256" key="4">
    <source>
        <dbReference type="SAM" id="MobiDB-lite"/>
    </source>
</evidence>
<protein>
    <submittedName>
        <fullName evidence="7">5'-3' exoribonuclease 3</fullName>
    </submittedName>
</protein>
<feature type="domain" description="Xrn1 helical" evidence="6">
    <location>
        <begin position="174"/>
        <end position="213"/>
    </location>
</feature>
<dbReference type="Pfam" id="PF17846">
    <property type="entry name" value="XRN_M"/>
    <property type="match status" value="2"/>
</dbReference>
<comment type="caution">
    <text evidence="7">The sequence shown here is derived from an EMBL/GenBank/DDBJ whole genome shotgun (WGS) entry which is preliminary data.</text>
</comment>
<dbReference type="Proteomes" id="UP001151760">
    <property type="component" value="Unassembled WGS sequence"/>
</dbReference>
<evidence type="ECO:0000256" key="1">
    <source>
        <dbReference type="ARBA" id="ARBA00022722"/>
    </source>
</evidence>
<evidence type="ECO:0000313" key="8">
    <source>
        <dbReference type="Proteomes" id="UP001151760"/>
    </source>
</evidence>
<organism evidence="7 8">
    <name type="scientific">Tanacetum coccineum</name>
    <dbReference type="NCBI Taxonomy" id="301880"/>
    <lineage>
        <taxon>Eukaryota</taxon>
        <taxon>Viridiplantae</taxon>
        <taxon>Streptophyta</taxon>
        <taxon>Embryophyta</taxon>
        <taxon>Tracheophyta</taxon>
        <taxon>Spermatophyta</taxon>
        <taxon>Magnoliopsida</taxon>
        <taxon>eudicotyledons</taxon>
        <taxon>Gunneridae</taxon>
        <taxon>Pentapetalae</taxon>
        <taxon>asterids</taxon>
        <taxon>campanulids</taxon>
        <taxon>Asterales</taxon>
        <taxon>Asteraceae</taxon>
        <taxon>Asteroideae</taxon>
        <taxon>Anthemideae</taxon>
        <taxon>Anthemidinae</taxon>
        <taxon>Tanacetum</taxon>
    </lineage>
</organism>
<proteinExistence type="predicted"/>
<name>A0ABQ5H713_9ASTR</name>
<keyword evidence="1" id="KW-0540">Nuclease</keyword>
<reference evidence="7" key="1">
    <citation type="journal article" date="2022" name="Int. J. Mol. Sci.">
        <title>Draft Genome of Tanacetum Coccineum: Genomic Comparison of Closely Related Tanacetum-Family Plants.</title>
        <authorList>
            <person name="Yamashiro T."/>
            <person name="Shiraishi A."/>
            <person name="Nakayama K."/>
            <person name="Satake H."/>
        </authorList>
    </citation>
    <scope>NUCLEOTIDE SEQUENCE</scope>
</reference>
<reference evidence="7" key="2">
    <citation type="submission" date="2022-01" db="EMBL/GenBank/DDBJ databases">
        <authorList>
            <person name="Yamashiro T."/>
            <person name="Shiraishi A."/>
            <person name="Satake H."/>
            <person name="Nakayama K."/>
        </authorList>
    </citation>
    <scope>NUCLEOTIDE SEQUENCE</scope>
</reference>
<sequence>MVNLIVKFQQPIFEREGKKLPPEQESQTFYSNVITPGTEFMAVLSVALQYYVHQRLNNDPRWKPIKVILSDADVPGEVEHKIMSYIRLQRNLPVHFLILREVVFTPGQQDKCFMYCQIAHLAGACKGKEKGKAGDFNEKGDADIVPKKPYQFLNIWTLREYLEYEMRIPHLPFKIDFERIVDFIFMCFFVGNDFLPHMPTLEIREGAINLLLDRQGERIKRDKAQAKSQAVREDDVGPQMEPGSLVPAGRFQGSRLASGPAQSPYQPKGSHGESSHSRPNKVARVSYGSTIGVAIVEAESNEDKIKLGVPGWIERYYEEKFEEKSLEELKDDTERRCSYIVTTI</sequence>
<dbReference type="InterPro" id="IPR004859">
    <property type="entry name" value="Xrn1_N"/>
</dbReference>
<dbReference type="PANTHER" id="PTHR12341:SF41">
    <property type="entry name" value="5'-3' EXORIBONUCLEASE 2"/>
    <property type="match status" value="1"/>
</dbReference>
<feature type="domain" description="Xrn1 N-terminal" evidence="5">
    <location>
        <begin position="22"/>
        <end position="93"/>
    </location>
</feature>
<dbReference type="EMBL" id="BQNB010019283">
    <property type="protein sequence ID" value="GJT83672.1"/>
    <property type="molecule type" value="Genomic_DNA"/>
</dbReference>
<gene>
    <name evidence="7" type="ORF">Tco_1058014</name>
</gene>
<evidence type="ECO:0000256" key="3">
    <source>
        <dbReference type="ARBA" id="ARBA00022839"/>
    </source>
</evidence>
<dbReference type="InterPro" id="IPR027073">
    <property type="entry name" value="5_3_exoribonuclease"/>
</dbReference>
<feature type="domain" description="Xrn1 helical" evidence="6">
    <location>
        <begin position="297"/>
        <end position="330"/>
    </location>
</feature>
<evidence type="ECO:0000259" key="6">
    <source>
        <dbReference type="Pfam" id="PF17846"/>
    </source>
</evidence>
<feature type="compositionally biased region" description="Basic and acidic residues" evidence="4">
    <location>
        <begin position="221"/>
        <end position="235"/>
    </location>
</feature>
<keyword evidence="8" id="KW-1185">Reference proteome</keyword>
<dbReference type="Pfam" id="PF03159">
    <property type="entry name" value="XRN_N"/>
    <property type="match status" value="1"/>
</dbReference>
<dbReference type="InterPro" id="IPR041412">
    <property type="entry name" value="Xrn1_helical"/>
</dbReference>
<dbReference type="Gene3D" id="3.40.50.12390">
    <property type="match status" value="1"/>
</dbReference>